<evidence type="ECO:0000313" key="1">
    <source>
        <dbReference type="EMBL" id="GAA4997008.1"/>
    </source>
</evidence>
<accession>A0ABP9IHE1</accession>
<dbReference type="EMBL" id="BAABKB010000002">
    <property type="protein sequence ID" value="GAA4997008.1"/>
    <property type="molecule type" value="Genomic_DNA"/>
</dbReference>
<reference evidence="2" key="1">
    <citation type="journal article" date="2019" name="Int. J. Syst. Evol. Microbiol.">
        <title>The Global Catalogue of Microorganisms (GCM) 10K type strain sequencing project: providing services to taxonomists for standard genome sequencing and annotation.</title>
        <authorList>
            <consortium name="The Broad Institute Genomics Platform"/>
            <consortium name="The Broad Institute Genome Sequencing Center for Infectious Disease"/>
            <person name="Wu L."/>
            <person name="Ma J."/>
        </authorList>
    </citation>
    <scope>NUCLEOTIDE SEQUENCE [LARGE SCALE GENOMIC DNA]</scope>
    <source>
        <strain evidence="2">JCM 18409</strain>
    </source>
</reference>
<comment type="caution">
    <text evidence="1">The sequence shown here is derived from an EMBL/GenBank/DDBJ whole genome shotgun (WGS) entry which is preliminary data.</text>
</comment>
<protein>
    <submittedName>
        <fullName evidence="1">Uncharacterized protein</fullName>
    </submittedName>
</protein>
<keyword evidence="2" id="KW-1185">Reference proteome</keyword>
<organism evidence="1 2">
    <name type="scientific">Streptomyces siamensis</name>
    <dbReference type="NCBI Taxonomy" id="1274986"/>
    <lineage>
        <taxon>Bacteria</taxon>
        <taxon>Bacillati</taxon>
        <taxon>Actinomycetota</taxon>
        <taxon>Actinomycetes</taxon>
        <taxon>Kitasatosporales</taxon>
        <taxon>Streptomycetaceae</taxon>
        <taxon>Streptomyces</taxon>
    </lineage>
</organism>
<evidence type="ECO:0000313" key="2">
    <source>
        <dbReference type="Proteomes" id="UP001501759"/>
    </source>
</evidence>
<proteinExistence type="predicted"/>
<sequence>MAGATHRLSVDVGGHRVKADLRELQRPPALGDEITATDADAIALAKLMDGVGVFEPDWADIDKNLTSYVEDWKSATGS</sequence>
<name>A0ABP9IHE1_9ACTN</name>
<dbReference type="Proteomes" id="UP001501759">
    <property type="component" value="Unassembled WGS sequence"/>
</dbReference>
<gene>
    <name evidence="1" type="ORF">GCM10023335_07320</name>
</gene>